<accession>V4HH05</accession>
<dbReference type="Pfam" id="PF13471">
    <property type="entry name" value="Transglut_core3"/>
    <property type="match status" value="1"/>
</dbReference>
<sequence length="148" mass="15585">MRTLSTALSLGFGDQARLLTAAALLVTVSVGVVVGSFARLRDLLLWAGDAAAPVVPGDPTPARVAGAVDVADRGLPGDRTCLVRSLTAETLLRLYGYTPVHRIGVDTAVESGMKAHSWLEYGDDILIGEVEDLSRFTPLPPLDEDGES</sequence>
<dbReference type="NCBIfam" id="NF033537">
    <property type="entry name" value="lasso_biosyn_B2"/>
    <property type="match status" value="1"/>
</dbReference>
<protein>
    <recommendedName>
        <fullName evidence="2">Microcin J25-processing protein McjB C-terminal domain-containing protein</fullName>
    </recommendedName>
</protein>
<reference evidence="3 4" key="1">
    <citation type="journal article" date="2013" name="Genome Announc.">
        <title>Draft Genome Sequence of 'Candidatus Halobonum tyrrellensis' Strain G22, Isolated from the Hypersaline Waters of Lake Tyrrell, Australia.</title>
        <authorList>
            <person name="Ugalde J.A."/>
            <person name="Narasingarao P."/>
            <person name="Kuo S."/>
            <person name="Podell S."/>
            <person name="Allen E.E."/>
        </authorList>
    </citation>
    <scope>NUCLEOTIDE SEQUENCE [LARGE SCALE GENOMIC DNA]</scope>
    <source>
        <strain evidence="3 4">G22</strain>
    </source>
</reference>
<evidence type="ECO:0000259" key="2">
    <source>
        <dbReference type="Pfam" id="PF13471"/>
    </source>
</evidence>
<keyword evidence="1" id="KW-0812">Transmembrane</keyword>
<dbReference type="RefSeq" id="WP_023392709.1">
    <property type="nucleotide sequence ID" value="NZ_ASGZ01000002.1"/>
</dbReference>
<dbReference type="AlphaFoldDB" id="V4HH05"/>
<dbReference type="OrthoDB" id="239060at2157"/>
<dbReference type="eggNOG" id="arCOG10853">
    <property type="taxonomic scope" value="Archaea"/>
</dbReference>
<dbReference type="InterPro" id="IPR032708">
    <property type="entry name" value="McjB_C"/>
</dbReference>
<evidence type="ECO:0000313" key="4">
    <source>
        <dbReference type="Proteomes" id="UP000017840"/>
    </source>
</evidence>
<evidence type="ECO:0000256" key="1">
    <source>
        <dbReference type="SAM" id="Phobius"/>
    </source>
</evidence>
<dbReference type="EMBL" id="ASGZ01000002">
    <property type="protein sequence ID" value="ESP90005.1"/>
    <property type="molecule type" value="Genomic_DNA"/>
</dbReference>
<name>V4HH05_9EURY</name>
<comment type="caution">
    <text evidence="3">The sequence shown here is derived from an EMBL/GenBank/DDBJ whole genome shotgun (WGS) entry which is preliminary data.</text>
</comment>
<evidence type="ECO:0000313" key="3">
    <source>
        <dbReference type="EMBL" id="ESP90005.1"/>
    </source>
</evidence>
<feature type="transmembrane region" description="Helical" evidence="1">
    <location>
        <begin position="18"/>
        <end position="38"/>
    </location>
</feature>
<dbReference type="Proteomes" id="UP000017840">
    <property type="component" value="Unassembled WGS sequence"/>
</dbReference>
<keyword evidence="1" id="KW-1133">Transmembrane helix</keyword>
<keyword evidence="1" id="KW-0472">Membrane</keyword>
<feature type="domain" description="Microcin J25-processing protein McjB C-terminal" evidence="2">
    <location>
        <begin position="25"/>
        <end position="139"/>
    </location>
</feature>
<dbReference type="PATRIC" id="fig|1324957.4.peg.114"/>
<proteinExistence type="predicted"/>
<keyword evidence="4" id="KW-1185">Reference proteome</keyword>
<gene>
    <name evidence="3" type="ORF">K933_00542</name>
</gene>
<organism evidence="3 4">
    <name type="scientific">Candidatus Halobonum tyrrellensis G22</name>
    <dbReference type="NCBI Taxonomy" id="1324957"/>
    <lineage>
        <taxon>Archaea</taxon>
        <taxon>Methanobacteriati</taxon>
        <taxon>Methanobacteriota</taxon>
        <taxon>Stenosarchaea group</taxon>
        <taxon>Halobacteria</taxon>
        <taxon>Halobacteriales</taxon>
        <taxon>Haloferacaceae</taxon>
        <taxon>Candidatus Halobonum</taxon>
    </lineage>
</organism>
<dbReference type="InterPro" id="IPR053521">
    <property type="entry name" value="McjB-like"/>
</dbReference>
<dbReference type="STRING" id="1324957.K933_00542"/>